<comment type="caution">
    <text evidence="1">The sequence shown here is derived from an EMBL/GenBank/DDBJ whole genome shotgun (WGS) entry which is preliminary data.</text>
</comment>
<sequence>MEVKCVRITAVRNLQEAIQKQKNPQKEFWLPRIKSGKTLSEERNKRIPRKNPSASEELIAVQHCQQSVSSDREDNLREIVNHSSAAASRGKQIARVL</sequence>
<organism evidence="1 2">
    <name type="scientific">Caerostris extrusa</name>
    <name type="common">Bark spider</name>
    <name type="synonym">Caerostris bankana</name>
    <dbReference type="NCBI Taxonomy" id="172846"/>
    <lineage>
        <taxon>Eukaryota</taxon>
        <taxon>Metazoa</taxon>
        <taxon>Ecdysozoa</taxon>
        <taxon>Arthropoda</taxon>
        <taxon>Chelicerata</taxon>
        <taxon>Arachnida</taxon>
        <taxon>Araneae</taxon>
        <taxon>Araneomorphae</taxon>
        <taxon>Entelegynae</taxon>
        <taxon>Araneoidea</taxon>
        <taxon>Araneidae</taxon>
        <taxon>Caerostris</taxon>
    </lineage>
</organism>
<accession>A0AAV4NCK9</accession>
<proteinExistence type="predicted"/>
<evidence type="ECO:0000313" key="1">
    <source>
        <dbReference type="EMBL" id="GIX81696.1"/>
    </source>
</evidence>
<keyword evidence="2" id="KW-1185">Reference proteome</keyword>
<name>A0AAV4NCK9_CAEEX</name>
<reference evidence="1 2" key="1">
    <citation type="submission" date="2021-06" db="EMBL/GenBank/DDBJ databases">
        <title>Caerostris extrusa draft genome.</title>
        <authorList>
            <person name="Kono N."/>
            <person name="Arakawa K."/>
        </authorList>
    </citation>
    <scope>NUCLEOTIDE SEQUENCE [LARGE SCALE GENOMIC DNA]</scope>
</reference>
<dbReference type="EMBL" id="BPLR01020701">
    <property type="protein sequence ID" value="GIX81696.1"/>
    <property type="molecule type" value="Genomic_DNA"/>
</dbReference>
<evidence type="ECO:0000313" key="2">
    <source>
        <dbReference type="Proteomes" id="UP001054945"/>
    </source>
</evidence>
<dbReference type="Proteomes" id="UP001054945">
    <property type="component" value="Unassembled WGS sequence"/>
</dbReference>
<dbReference type="AlphaFoldDB" id="A0AAV4NCK9"/>
<gene>
    <name evidence="1" type="ORF">CEXT_15331</name>
</gene>
<protein>
    <submittedName>
        <fullName evidence="1">Uncharacterized protein</fullName>
    </submittedName>
</protein>